<dbReference type="InterPro" id="IPR017455">
    <property type="entry name" value="Znf_FYVE-rel"/>
</dbReference>
<keyword evidence="3" id="KW-0862">Zinc</keyword>
<organism evidence="8 9">
    <name type="scientific">Cirrhinus molitorella</name>
    <name type="common">mud carp</name>
    <dbReference type="NCBI Taxonomy" id="172907"/>
    <lineage>
        <taxon>Eukaryota</taxon>
        <taxon>Metazoa</taxon>
        <taxon>Chordata</taxon>
        <taxon>Craniata</taxon>
        <taxon>Vertebrata</taxon>
        <taxon>Euteleostomi</taxon>
        <taxon>Actinopterygii</taxon>
        <taxon>Neopterygii</taxon>
        <taxon>Teleostei</taxon>
        <taxon>Ostariophysi</taxon>
        <taxon>Cypriniformes</taxon>
        <taxon>Cyprinidae</taxon>
        <taxon>Labeoninae</taxon>
        <taxon>Labeonini</taxon>
        <taxon>Cirrhinus</taxon>
    </lineage>
</organism>
<evidence type="ECO:0000256" key="1">
    <source>
        <dbReference type="ARBA" id="ARBA00022723"/>
    </source>
</evidence>
<feature type="domain" description="FYVE-type" evidence="7">
    <location>
        <begin position="394"/>
        <end position="453"/>
    </location>
</feature>
<dbReference type="PANTHER" id="PTHR46280">
    <property type="entry name" value="PLECKSTRIN HOMOLOGY DOMAIN-CONTAINING FAMILY F MEMBER 2-RELATED"/>
    <property type="match status" value="1"/>
</dbReference>
<evidence type="ECO:0000256" key="5">
    <source>
        <dbReference type="SAM" id="MobiDB-lite"/>
    </source>
</evidence>
<evidence type="ECO:0000259" key="7">
    <source>
        <dbReference type="PROSITE" id="PS50178"/>
    </source>
</evidence>
<dbReference type="Pfam" id="PF00169">
    <property type="entry name" value="PH"/>
    <property type="match status" value="1"/>
</dbReference>
<keyword evidence="2 4" id="KW-0863">Zinc-finger</keyword>
<dbReference type="PROSITE" id="PS50178">
    <property type="entry name" value="ZF_FYVE"/>
    <property type="match status" value="1"/>
</dbReference>
<evidence type="ECO:0000256" key="2">
    <source>
        <dbReference type="ARBA" id="ARBA00022771"/>
    </source>
</evidence>
<comment type="caution">
    <text evidence="8">The sequence shown here is derived from an EMBL/GenBank/DDBJ whole genome shotgun (WGS) entry which is preliminary data.</text>
</comment>
<dbReference type="CDD" id="cd01218">
    <property type="entry name" value="PH_Phafin2-like"/>
    <property type="match status" value="1"/>
</dbReference>
<dbReference type="SMART" id="SM00538">
    <property type="entry name" value="POP4"/>
    <property type="match status" value="1"/>
</dbReference>
<dbReference type="Pfam" id="PF01363">
    <property type="entry name" value="FYVE"/>
    <property type="match status" value="1"/>
</dbReference>
<accession>A0ABR3N2L0</accession>
<evidence type="ECO:0000313" key="9">
    <source>
        <dbReference type="Proteomes" id="UP001558613"/>
    </source>
</evidence>
<evidence type="ECO:0000256" key="4">
    <source>
        <dbReference type="PROSITE-ProRule" id="PRU00091"/>
    </source>
</evidence>
<evidence type="ECO:0000259" key="6">
    <source>
        <dbReference type="PROSITE" id="PS50003"/>
    </source>
</evidence>
<feature type="region of interest" description="Disordered" evidence="5">
    <location>
        <begin position="454"/>
        <end position="491"/>
    </location>
</feature>
<dbReference type="InterPro" id="IPR001849">
    <property type="entry name" value="PH_domain"/>
</dbReference>
<dbReference type="InterPro" id="IPR037871">
    <property type="entry name" value="PH_Phafin"/>
</dbReference>
<dbReference type="InterPro" id="IPR036980">
    <property type="entry name" value="RNase_P/MRP_Rpp29_sf"/>
</dbReference>
<dbReference type="SMART" id="SM00064">
    <property type="entry name" value="FYVE"/>
    <property type="match status" value="1"/>
</dbReference>
<dbReference type="InterPro" id="IPR013083">
    <property type="entry name" value="Znf_RING/FYVE/PHD"/>
</dbReference>
<evidence type="ECO:0000313" key="8">
    <source>
        <dbReference type="EMBL" id="KAL1271102.1"/>
    </source>
</evidence>
<dbReference type="Gene3D" id="2.30.29.30">
    <property type="entry name" value="Pleckstrin-homology domain (PH domain)/Phosphotyrosine-binding domain (PTB)"/>
    <property type="match status" value="1"/>
</dbReference>
<proteinExistence type="predicted"/>
<dbReference type="PANTHER" id="PTHR46280:SF2">
    <property type="entry name" value="PLECKSTRIN HOMOLOGY DOMAIN-CONTAINING FAMILY F MEMBER 1"/>
    <property type="match status" value="1"/>
</dbReference>
<evidence type="ECO:0000256" key="3">
    <source>
        <dbReference type="ARBA" id="ARBA00022833"/>
    </source>
</evidence>
<dbReference type="InterPro" id="IPR023534">
    <property type="entry name" value="Rof/RNase_P-like"/>
</dbReference>
<dbReference type="Pfam" id="PF01868">
    <property type="entry name" value="RNase_P-MRP_p29"/>
    <property type="match status" value="1"/>
</dbReference>
<dbReference type="SUPFAM" id="SSF57903">
    <property type="entry name" value="FYVE/PHD zinc finger"/>
    <property type="match status" value="1"/>
</dbReference>
<dbReference type="InterPro" id="IPR011993">
    <property type="entry name" value="PH-like_dom_sf"/>
</dbReference>
<protein>
    <submittedName>
        <fullName evidence="8">Uncharacterized protein</fullName>
    </submittedName>
</protein>
<dbReference type="SUPFAM" id="SSF50729">
    <property type="entry name" value="PH domain-like"/>
    <property type="match status" value="1"/>
</dbReference>
<name>A0ABR3N2L0_9TELE</name>
<dbReference type="InterPro" id="IPR002730">
    <property type="entry name" value="Rpp29/RNP1"/>
</dbReference>
<feature type="domain" description="PH" evidence="6">
    <location>
        <begin position="274"/>
        <end position="370"/>
    </location>
</feature>
<reference evidence="8 9" key="1">
    <citation type="submission" date="2023-09" db="EMBL/GenBank/DDBJ databases">
        <authorList>
            <person name="Wang M."/>
        </authorList>
    </citation>
    <scope>NUCLEOTIDE SEQUENCE [LARGE SCALE GENOMIC DNA]</scope>
    <source>
        <strain evidence="8">GT-2023</strain>
        <tissue evidence="8">Liver</tissue>
    </source>
</reference>
<sequence>METVLQARLPSEQSKLLGVESQLGTDADACTKAFLKNSLPQMTEEDIAKKMTHKAVLLEYKMQKKKKEKIRKAKGLNAKERRKLKIFQLKPEHQKYELFLPLHELWKKYIVDLCNGLKPESNPQTIQQKLLKADFHGAVLTVVRSKCPSYVGLTGILVQELKHIFKIITKEDKLKVIPKRNSVFSVEIGNFVTHIYGSKFELRSSERSAKKFKNKGTANRESVDPTIIHCFSQQKGSTKMGDHLTFTIKNRERIQAVESTFGRTGKMLLQPGRILVGEGCLSKLCRRGPKPKSFFLFNDVLVYGSIVVPGRWNNKQKIIPLEDVQQENLEDGMAMPNQWLIRTPRKSFYVSAASPEEKNAWMGHIEQYKSLLVQTKGLPTENAAGNFAATWIPDMASAICMRCSRRFHVAYRRHHCRRCGYIVCKACSKSRALMPNISSRPVRICRTCASSVHEGKEHGNNRANGKHWKKNSVEDTPTLPEYETSSDEEWRDPGYQVPTKWFKSPEDEDYSPYCYIKPEHRNPPVCGLKLDRCENELL</sequence>
<dbReference type="InterPro" id="IPR051765">
    <property type="entry name" value="PH_domain-containing_F"/>
</dbReference>
<gene>
    <name evidence="8" type="ORF">QQF64_030118</name>
</gene>
<dbReference type="SMART" id="SM00233">
    <property type="entry name" value="PH"/>
    <property type="match status" value="1"/>
</dbReference>
<keyword evidence="9" id="KW-1185">Reference proteome</keyword>
<dbReference type="PROSITE" id="PS50003">
    <property type="entry name" value="PH_DOMAIN"/>
    <property type="match status" value="1"/>
</dbReference>
<dbReference type="Gene3D" id="3.30.40.10">
    <property type="entry name" value="Zinc/RING finger domain, C3HC4 (zinc finger)"/>
    <property type="match status" value="1"/>
</dbReference>
<dbReference type="SUPFAM" id="SSF101744">
    <property type="entry name" value="Rof/RNase P subunit-like"/>
    <property type="match status" value="1"/>
</dbReference>
<keyword evidence="1" id="KW-0479">Metal-binding</keyword>
<dbReference type="InterPro" id="IPR000306">
    <property type="entry name" value="Znf_FYVE"/>
</dbReference>
<dbReference type="Proteomes" id="UP001558613">
    <property type="component" value="Unassembled WGS sequence"/>
</dbReference>
<dbReference type="Gene3D" id="2.30.30.210">
    <property type="entry name" value="Ribonuclease P/MRP, subunit p29"/>
    <property type="match status" value="1"/>
</dbReference>
<dbReference type="InterPro" id="IPR011011">
    <property type="entry name" value="Znf_FYVE_PHD"/>
</dbReference>
<dbReference type="EMBL" id="JAYMGO010000007">
    <property type="protein sequence ID" value="KAL1271102.1"/>
    <property type="molecule type" value="Genomic_DNA"/>
</dbReference>